<evidence type="ECO:0000313" key="1">
    <source>
        <dbReference type="EMBL" id="NYG35466.1"/>
    </source>
</evidence>
<reference evidence="1 2" key="1">
    <citation type="submission" date="2020-07" db="EMBL/GenBank/DDBJ databases">
        <title>Genomic Encyclopedia of Archaeal and Bacterial Type Strains, Phase II (KMG-II): from individual species to whole genera.</title>
        <authorList>
            <person name="Goeker M."/>
        </authorList>
    </citation>
    <scope>NUCLEOTIDE SEQUENCE [LARGE SCALE GENOMIC DNA]</scope>
    <source>
        <strain evidence="1 2">DSM 21226</strain>
    </source>
</reference>
<organism evidence="1 2">
    <name type="scientific">Sphaerotilus montanus</name>
    <dbReference type="NCBI Taxonomy" id="522889"/>
    <lineage>
        <taxon>Bacteria</taxon>
        <taxon>Pseudomonadati</taxon>
        <taxon>Pseudomonadota</taxon>
        <taxon>Betaproteobacteria</taxon>
        <taxon>Burkholderiales</taxon>
        <taxon>Sphaerotilaceae</taxon>
        <taxon>Sphaerotilus</taxon>
    </lineage>
</organism>
<dbReference type="EMBL" id="JACCFH010000002">
    <property type="protein sequence ID" value="NYG35466.1"/>
    <property type="molecule type" value="Genomic_DNA"/>
</dbReference>
<dbReference type="RefSeq" id="WP_179636360.1">
    <property type="nucleotide sequence ID" value="NZ_JACCFH010000002.1"/>
</dbReference>
<gene>
    <name evidence="1" type="ORF">BDD16_004528</name>
</gene>
<keyword evidence="2" id="KW-1185">Reference proteome</keyword>
<comment type="caution">
    <text evidence="1">The sequence shown here is derived from an EMBL/GenBank/DDBJ whole genome shotgun (WGS) entry which is preliminary data.</text>
</comment>
<name>A0A7Y9R1H0_9BURK</name>
<protein>
    <submittedName>
        <fullName evidence="1">Uncharacterized protein</fullName>
    </submittedName>
</protein>
<accession>A0A7Y9R1H0</accession>
<sequence length="62" mass="6707">MNSYTFLLSDVTKSRALAYMTLLQSTRMPGSYLAAALEGIDIKALLISNDLQQGPSRRSGVA</sequence>
<dbReference type="AlphaFoldDB" id="A0A7Y9R1H0"/>
<proteinExistence type="predicted"/>
<evidence type="ECO:0000313" key="2">
    <source>
        <dbReference type="Proteomes" id="UP000518288"/>
    </source>
</evidence>
<dbReference type="Proteomes" id="UP000518288">
    <property type="component" value="Unassembled WGS sequence"/>
</dbReference>